<evidence type="ECO:0000256" key="1">
    <source>
        <dbReference type="SAM" id="MobiDB-lite"/>
    </source>
</evidence>
<dbReference type="Pfam" id="PF03372">
    <property type="entry name" value="Exo_endo_phos"/>
    <property type="match status" value="1"/>
</dbReference>
<name>A0A542EN85_9ACTN</name>
<dbReference type="GO" id="GO:0003824">
    <property type="term" value="F:catalytic activity"/>
    <property type="evidence" value="ECO:0007669"/>
    <property type="project" value="InterPro"/>
</dbReference>
<dbReference type="OrthoDB" id="3817455at2"/>
<gene>
    <name evidence="3" type="ORF">FB475_0913</name>
</gene>
<accession>A0A542EN85</accession>
<feature type="domain" description="Endonuclease/exonuclease/phosphatase" evidence="2">
    <location>
        <begin position="7"/>
        <end position="127"/>
    </location>
</feature>
<keyword evidence="4" id="KW-1185">Reference proteome</keyword>
<dbReference type="AlphaFoldDB" id="A0A542EN85"/>
<comment type="caution">
    <text evidence="3">The sequence shown here is derived from an EMBL/GenBank/DDBJ whole genome shotgun (WGS) entry which is preliminary data.</text>
</comment>
<evidence type="ECO:0000259" key="2">
    <source>
        <dbReference type="Pfam" id="PF03372"/>
    </source>
</evidence>
<evidence type="ECO:0000313" key="3">
    <source>
        <dbReference type="EMBL" id="TQJ16808.1"/>
    </source>
</evidence>
<dbReference type="RefSeq" id="WP_141852802.1">
    <property type="nucleotide sequence ID" value="NZ_BAAAKA010000034.1"/>
</dbReference>
<sequence>MISIALANVAGGRLVGADGYADADRTADFGRALAGLHPDVLIITELDTRSDQLERLGTAAIPGRRLSYAQQEFSDSHIPGVERLGVGIVSAYPLTELERIDLPDPPIDFLHWRTGAPMDPSVSGSGWWTRSAIRRPRPRPTDGRSTGCSPPRTWSAGTSRWSRFPGQITTSSPAASSAGRRTHLAPAGSASRTSPGRPHIRYGADVDSVDRFQLTLSGIPLSAGTDNRPELFAGKWFRDGQWLVCRR</sequence>
<dbReference type="Gene3D" id="3.60.10.10">
    <property type="entry name" value="Endonuclease/exonuclease/phosphatase"/>
    <property type="match status" value="1"/>
</dbReference>
<dbReference type="SUPFAM" id="SSF56219">
    <property type="entry name" value="DNase I-like"/>
    <property type="match status" value="1"/>
</dbReference>
<dbReference type="Proteomes" id="UP000316298">
    <property type="component" value="Unassembled WGS sequence"/>
</dbReference>
<proteinExistence type="predicted"/>
<organism evidence="3 4">
    <name type="scientific">Kribbella jejuensis</name>
    <dbReference type="NCBI Taxonomy" id="236068"/>
    <lineage>
        <taxon>Bacteria</taxon>
        <taxon>Bacillati</taxon>
        <taxon>Actinomycetota</taxon>
        <taxon>Actinomycetes</taxon>
        <taxon>Propionibacteriales</taxon>
        <taxon>Kribbellaceae</taxon>
        <taxon>Kribbella</taxon>
    </lineage>
</organism>
<dbReference type="EMBL" id="VFMM01000001">
    <property type="protein sequence ID" value="TQJ16808.1"/>
    <property type="molecule type" value="Genomic_DNA"/>
</dbReference>
<evidence type="ECO:0000313" key="4">
    <source>
        <dbReference type="Proteomes" id="UP000316298"/>
    </source>
</evidence>
<feature type="region of interest" description="Disordered" evidence="1">
    <location>
        <begin position="121"/>
        <end position="202"/>
    </location>
</feature>
<feature type="compositionally biased region" description="Polar residues" evidence="1">
    <location>
        <begin position="155"/>
        <end position="175"/>
    </location>
</feature>
<protein>
    <recommendedName>
        <fullName evidence="2">Endonuclease/exonuclease/phosphatase domain-containing protein</fullName>
    </recommendedName>
</protein>
<dbReference type="InterPro" id="IPR036691">
    <property type="entry name" value="Endo/exonu/phosph_ase_sf"/>
</dbReference>
<dbReference type="InterPro" id="IPR005135">
    <property type="entry name" value="Endo/exonuclease/phosphatase"/>
</dbReference>
<reference evidence="3 4" key="1">
    <citation type="submission" date="2019-06" db="EMBL/GenBank/DDBJ databases">
        <title>Sequencing the genomes of 1000 actinobacteria strains.</title>
        <authorList>
            <person name="Klenk H.-P."/>
        </authorList>
    </citation>
    <scope>NUCLEOTIDE SEQUENCE [LARGE SCALE GENOMIC DNA]</scope>
    <source>
        <strain evidence="3 4">DSM 17305</strain>
    </source>
</reference>